<dbReference type="GO" id="GO:0000160">
    <property type="term" value="P:phosphorelay signal transduction system"/>
    <property type="evidence" value="ECO:0007669"/>
    <property type="project" value="InterPro"/>
</dbReference>
<evidence type="ECO:0000313" key="4">
    <source>
        <dbReference type="EMBL" id="SDF29202.1"/>
    </source>
</evidence>
<dbReference type="EMBL" id="FNAI01000015">
    <property type="protein sequence ID" value="SDF29202.1"/>
    <property type="molecule type" value="Genomic_DNA"/>
</dbReference>
<dbReference type="PROSITE" id="PS50110">
    <property type="entry name" value="RESPONSE_REGULATORY"/>
    <property type="match status" value="1"/>
</dbReference>
<evidence type="ECO:0000256" key="2">
    <source>
        <dbReference type="PROSITE-ProRule" id="PRU00169"/>
    </source>
</evidence>
<dbReference type="InterPro" id="IPR001789">
    <property type="entry name" value="Sig_transdc_resp-reg_receiver"/>
</dbReference>
<dbReference type="InterPro" id="IPR050595">
    <property type="entry name" value="Bact_response_regulator"/>
</dbReference>
<organism evidence="4 5">
    <name type="scientific">Mucilaginibacter pineti</name>
    <dbReference type="NCBI Taxonomy" id="1391627"/>
    <lineage>
        <taxon>Bacteria</taxon>
        <taxon>Pseudomonadati</taxon>
        <taxon>Bacteroidota</taxon>
        <taxon>Sphingobacteriia</taxon>
        <taxon>Sphingobacteriales</taxon>
        <taxon>Sphingobacteriaceae</taxon>
        <taxon>Mucilaginibacter</taxon>
    </lineage>
</organism>
<dbReference type="Pfam" id="PF00072">
    <property type="entry name" value="Response_reg"/>
    <property type="match status" value="1"/>
</dbReference>
<dbReference type="OrthoDB" id="677887at2"/>
<protein>
    <submittedName>
        <fullName evidence="4">Sigma-B regulation protein RsbU (Phosphoserine phosphatase)/two-component system, OmpR family, phosphate regulon response regulator PhoB</fullName>
    </submittedName>
</protein>
<dbReference type="AlphaFoldDB" id="A0A1G7JWD8"/>
<gene>
    <name evidence="4" type="ORF">SAMN05216464_115138</name>
</gene>
<proteinExistence type="predicted"/>
<evidence type="ECO:0000313" key="5">
    <source>
        <dbReference type="Proteomes" id="UP000199072"/>
    </source>
</evidence>
<dbReference type="STRING" id="1391627.SAMN05216464_115138"/>
<dbReference type="Proteomes" id="UP000199072">
    <property type="component" value="Unassembled WGS sequence"/>
</dbReference>
<feature type="modified residue" description="4-aspartylphosphate" evidence="2">
    <location>
        <position position="53"/>
    </location>
</feature>
<dbReference type="SMART" id="SM00448">
    <property type="entry name" value="REC"/>
    <property type="match status" value="1"/>
</dbReference>
<evidence type="ECO:0000256" key="1">
    <source>
        <dbReference type="ARBA" id="ARBA00022553"/>
    </source>
</evidence>
<dbReference type="PANTHER" id="PTHR44591:SF3">
    <property type="entry name" value="RESPONSE REGULATORY DOMAIN-CONTAINING PROTEIN"/>
    <property type="match status" value="1"/>
</dbReference>
<name>A0A1G7JWD8_9SPHI</name>
<dbReference type="InterPro" id="IPR011006">
    <property type="entry name" value="CheY-like_superfamily"/>
</dbReference>
<reference evidence="4 5" key="1">
    <citation type="submission" date="2016-10" db="EMBL/GenBank/DDBJ databases">
        <authorList>
            <person name="de Groot N.N."/>
        </authorList>
    </citation>
    <scope>NUCLEOTIDE SEQUENCE [LARGE SCALE GENOMIC DNA]</scope>
    <source>
        <strain evidence="4 5">47C3B</strain>
    </source>
</reference>
<dbReference type="Gene3D" id="3.40.50.2300">
    <property type="match status" value="1"/>
</dbReference>
<keyword evidence="5" id="KW-1185">Reference proteome</keyword>
<keyword evidence="1 2" id="KW-0597">Phosphoprotein</keyword>
<accession>A0A1G7JWD8</accession>
<sequence>MKQKILVLDDDTDILEVISYVLTESGYEITTLTGGEKIFDVIGSLHPDLVLMDVMLGSMDGRSICSELKFNPETSFIPVILISATHDLAASLRQEGAPDDFLAKPFDIDRLIRKVEQQLAA</sequence>
<feature type="domain" description="Response regulatory" evidence="3">
    <location>
        <begin position="4"/>
        <end position="119"/>
    </location>
</feature>
<dbReference type="SUPFAM" id="SSF52172">
    <property type="entry name" value="CheY-like"/>
    <property type="match status" value="1"/>
</dbReference>
<dbReference type="RefSeq" id="WP_091154389.1">
    <property type="nucleotide sequence ID" value="NZ_FNAI01000015.1"/>
</dbReference>
<dbReference type="PANTHER" id="PTHR44591">
    <property type="entry name" value="STRESS RESPONSE REGULATOR PROTEIN 1"/>
    <property type="match status" value="1"/>
</dbReference>
<evidence type="ECO:0000259" key="3">
    <source>
        <dbReference type="PROSITE" id="PS50110"/>
    </source>
</evidence>